<reference evidence="1" key="1">
    <citation type="submission" date="2021-11" db="EMBL/GenBank/DDBJ databases">
        <authorList>
            <person name="Islam A."/>
            <person name="Islam S."/>
            <person name="Flora M.S."/>
            <person name="Rahman M."/>
            <person name="Ziaur R.M."/>
            <person name="Epstein J.H."/>
            <person name="Hassan M."/>
            <person name="Klassen M."/>
            <person name="Woodard K."/>
            <person name="Webb A."/>
            <person name="Webby R.J."/>
            <person name="El Zowalaty M.E."/>
        </authorList>
    </citation>
    <scope>NUCLEOTIDE SEQUENCE</scope>
    <source>
        <strain evidence="1">Pbs3</strain>
    </source>
</reference>
<dbReference type="AlphaFoldDB" id="A0AAU9KQP5"/>
<protein>
    <submittedName>
        <fullName evidence="1">Uncharacterized protein</fullName>
    </submittedName>
</protein>
<organism evidence="1 2">
    <name type="scientific">Peronospora belbahrii</name>
    <dbReference type="NCBI Taxonomy" id="622444"/>
    <lineage>
        <taxon>Eukaryota</taxon>
        <taxon>Sar</taxon>
        <taxon>Stramenopiles</taxon>
        <taxon>Oomycota</taxon>
        <taxon>Peronosporomycetes</taxon>
        <taxon>Peronosporales</taxon>
        <taxon>Peronosporaceae</taxon>
        <taxon>Peronospora</taxon>
    </lineage>
</organism>
<evidence type="ECO:0000313" key="2">
    <source>
        <dbReference type="Proteomes" id="UP001160483"/>
    </source>
</evidence>
<sequence length="83" mass="8802">MLDKFGLKNLAVVRVPIRGEDVDEESILLPSGRSGLPQKPTAGFSVAGGQSALHRPVYTPRHCVYGTPSDAAFARAKKKAIGV</sequence>
<dbReference type="Proteomes" id="UP001160483">
    <property type="component" value="Unassembled WGS sequence"/>
</dbReference>
<proteinExistence type="predicted"/>
<comment type="caution">
    <text evidence="1">The sequence shown here is derived from an EMBL/GenBank/DDBJ whole genome shotgun (WGS) entry which is preliminary data.</text>
</comment>
<gene>
    <name evidence="1" type="ORF">PBS003_LOCUS813</name>
</gene>
<accession>A0AAU9KQP5</accession>
<name>A0AAU9KQP5_9STRA</name>
<dbReference type="EMBL" id="CAKKTJ010000090">
    <property type="protein sequence ID" value="CAH0473941.1"/>
    <property type="molecule type" value="Genomic_DNA"/>
</dbReference>
<evidence type="ECO:0000313" key="1">
    <source>
        <dbReference type="EMBL" id="CAH0473941.1"/>
    </source>
</evidence>